<dbReference type="EMBL" id="BAAADJ010000062">
    <property type="protein sequence ID" value="GAA0344145.1"/>
    <property type="molecule type" value="Genomic_DNA"/>
</dbReference>
<keyword evidence="3" id="KW-1185">Reference proteome</keyword>
<dbReference type="PANTHER" id="PTHR43805">
    <property type="entry name" value="GLYCEROPHOSPHORYL DIESTER PHOSPHODIESTERASE"/>
    <property type="match status" value="1"/>
</dbReference>
<dbReference type="Pfam" id="PF03009">
    <property type="entry name" value="GDPD"/>
    <property type="match status" value="1"/>
</dbReference>
<evidence type="ECO:0000313" key="3">
    <source>
        <dbReference type="Proteomes" id="UP001500782"/>
    </source>
</evidence>
<evidence type="ECO:0000313" key="2">
    <source>
        <dbReference type="EMBL" id="GAA0344145.1"/>
    </source>
</evidence>
<accession>A0ABP3GFD7</accession>
<feature type="domain" description="GP-PDE" evidence="1">
    <location>
        <begin position="35"/>
        <end position="320"/>
    </location>
</feature>
<dbReference type="InterPro" id="IPR017946">
    <property type="entry name" value="PLC-like_Pdiesterase_TIM-brl"/>
</dbReference>
<proteinExistence type="predicted"/>
<dbReference type="Proteomes" id="UP001500782">
    <property type="component" value="Unassembled WGS sequence"/>
</dbReference>
<dbReference type="RefSeq" id="WP_343802806.1">
    <property type="nucleotide sequence ID" value="NZ_BAAADJ010000062.1"/>
</dbReference>
<organism evidence="2 3">
    <name type="scientific">Bacillus carboniphilus</name>
    <dbReference type="NCBI Taxonomy" id="86663"/>
    <lineage>
        <taxon>Bacteria</taxon>
        <taxon>Bacillati</taxon>
        <taxon>Bacillota</taxon>
        <taxon>Bacilli</taxon>
        <taxon>Bacillales</taxon>
        <taxon>Bacillaceae</taxon>
        <taxon>Bacillus</taxon>
    </lineage>
</organism>
<sequence>MKRKIKRLLIFLFIFVVFIYLNNTSFFLQNSQKDSLLLAHRGMAQTFPMEGITGETCTAKIIYEPEHAFIENTISSMEAAFEAGADIVELDVHPTTDGEFAVFHDWTLECRTDGEGVTRDHTMEQLKQLDVGYGYTADNGETFPLRGQGVGMMPTLDEVLTYFPTQNFLIHIKSNDSEEGVQLAEYLSKYSNDRVKELTVYGGDAPIATLKETLPELRVMSKETLKSCALPYLGVGWTGYVPEACKNTQLHIPEKFAPLFWGYPAKFMSRMEKVKTRVVLVAGDGDWSEGFDQEVDIERIPEKFDGIIWTNRVDVIAPLFKE</sequence>
<dbReference type="InterPro" id="IPR030395">
    <property type="entry name" value="GP_PDE_dom"/>
</dbReference>
<comment type="caution">
    <text evidence="2">The sequence shown here is derived from an EMBL/GenBank/DDBJ whole genome shotgun (WGS) entry which is preliminary data.</text>
</comment>
<dbReference type="SUPFAM" id="SSF51695">
    <property type="entry name" value="PLC-like phosphodiesterases"/>
    <property type="match status" value="1"/>
</dbReference>
<name>A0ABP3GFD7_9BACI</name>
<dbReference type="PANTHER" id="PTHR43805:SF1">
    <property type="entry name" value="GP-PDE DOMAIN-CONTAINING PROTEIN"/>
    <property type="match status" value="1"/>
</dbReference>
<dbReference type="PROSITE" id="PS51704">
    <property type="entry name" value="GP_PDE"/>
    <property type="match status" value="1"/>
</dbReference>
<dbReference type="Gene3D" id="3.20.20.190">
    <property type="entry name" value="Phosphatidylinositol (PI) phosphodiesterase"/>
    <property type="match status" value="1"/>
</dbReference>
<gene>
    <name evidence="2" type="ORF">GCM10008967_38220</name>
</gene>
<evidence type="ECO:0000259" key="1">
    <source>
        <dbReference type="PROSITE" id="PS51704"/>
    </source>
</evidence>
<reference evidence="3" key="1">
    <citation type="journal article" date="2019" name="Int. J. Syst. Evol. Microbiol.">
        <title>The Global Catalogue of Microorganisms (GCM) 10K type strain sequencing project: providing services to taxonomists for standard genome sequencing and annotation.</title>
        <authorList>
            <consortium name="The Broad Institute Genomics Platform"/>
            <consortium name="The Broad Institute Genome Sequencing Center for Infectious Disease"/>
            <person name="Wu L."/>
            <person name="Ma J."/>
        </authorList>
    </citation>
    <scope>NUCLEOTIDE SEQUENCE [LARGE SCALE GENOMIC DNA]</scope>
    <source>
        <strain evidence="3">JCM 9731</strain>
    </source>
</reference>
<protein>
    <submittedName>
        <fullName evidence="2">Glycerophosphodiester phosphodiesterase family protein</fullName>
    </submittedName>
</protein>